<gene>
    <name evidence="1" type="ORF">PAHAL_9G516000</name>
</gene>
<accession>A0A2T8I5D9</accession>
<sequence>MCQFCAAGSAGRRGCSGYPPAIRRIFFGNSRDEPSSTSMFLCDELGFSAARQKLGVKLWGHPVLLSEIRRLLTRIM</sequence>
<dbReference type="Gramene" id="PVH32886">
    <property type="protein sequence ID" value="PVH32886"/>
    <property type="gene ID" value="PAHAL_9G516000"/>
</dbReference>
<proteinExistence type="predicted"/>
<dbReference type="EMBL" id="CM008054">
    <property type="protein sequence ID" value="PVH32886.1"/>
    <property type="molecule type" value="Genomic_DNA"/>
</dbReference>
<evidence type="ECO:0000313" key="1">
    <source>
        <dbReference type="EMBL" id="PVH32886.1"/>
    </source>
</evidence>
<dbReference type="Proteomes" id="UP000243499">
    <property type="component" value="Chromosome 9"/>
</dbReference>
<organism evidence="1">
    <name type="scientific">Panicum hallii</name>
    <dbReference type="NCBI Taxonomy" id="206008"/>
    <lineage>
        <taxon>Eukaryota</taxon>
        <taxon>Viridiplantae</taxon>
        <taxon>Streptophyta</taxon>
        <taxon>Embryophyta</taxon>
        <taxon>Tracheophyta</taxon>
        <taxon>Spermatophyta</taxon>
        <taxon>Magnoliopsida</taxon>
        <taxon>Liliopsida</taxon>
        <taxon>Poales</taxon>
        <taxon>Poaceae</taxon>
        <taxon>PACMAD clade</taxon>
        <taxon>Panicoideae</taxon>
        <taxon>Panicodae</taxon>
        <taxon>Paniceae</taxon>
        <taxon>Panicinae</taxon>
        <taxon>Panicum</taxon>
        <taxon>Panicum sect. Panicum</taxon>
    </lineage>
</organism>
<name>A0A2T8I5D9_9POAL</name>
<dbReference type="AlphaFoldDB" id="A0A2T8I5D9"/>
<reference evidence="1" key="1">
    <citation type="submission" date="2018-04" db="EMBL/GenBank/DDBJ databases">
        <title>WGS assembly of Panicum hallii.</title>
        <authorList>
            <person name="Lovell J."/>
            <person name="Jenkins J."/>
            <person name="Lowry D."/>
            <person name="Mamidi S."/>
            <person name="Sreedasyam A."/>
            <person name="Weng X."/>
            <person name="Barry K."/>
            <person name="Bonette J."/>
            <person name="Campitelli B."/>
            <person name="Daum C."/>
            <person name="Gordon S."/>
            <person name="Gould B."/>
            <person name="Lipzen A."/>
            <person name="Macqueen A."/>
            <person name="Palacio-Mejia J."/>
            <person name="Plott C."/>
            <person name="Shakirov E."/>
            <person name="Shu S."/>
            <person name="Yoshinaga Y."/>
            <person name="Zane M."/>
            <person name="Rokhsar D."/>
            <person name="Grimwood J."/>
            <person name="Schmutz J."/>
            <person name="Juenger T."/>
        </authorList>
    </citation>
    <scope>NUCLEOTIDE SEQUENCE [LARGE SCALE GENOMIC DNA]</scope>
    <source>
        <strain evidence="1">FIL2</strain>
    </source>
</reference>
<protein>
    <submittedName>
        <fullName evidence="1">Uncharacterized protein</fullName>
    </submittedName>
</protein>